<protein>
    <submittedName>
        <fullName evidence="1">Uncharacterized protein</fullName>
    </submittedName>
</protein>
<proteinExistence type="predicted"/>
<dbReference type="EMBL" id="OX597821">
    <property type="protein sequence ID" value="CAI9726772.1"/>
    <property type="molecule type" value="Genomic_DNA"/>
</dbReference>
<evidence type="ECO:0000313" key="2">
    <source>
        <dbReference type="Proteomes" id="UP001162480"/>
    </source>
</evidence>
<dbReference type="Proteomes" id="UP001162480">
    <property type="component" value="Chromosome 8"/>
</dbReference>
<dbReference type="AlphaFoldDB" id="A0AA36F6Z3"/>
<evidence type="ECO:0000313" key="1">
    <source>
        <dbReference type="EMBL" id="CAI9726772.1"/>
    </source>
</evidence>
<reference evidence="1" key="1">
    <citation type="submission" date="2023-08" db="EMBL/GenBank/DDBJ databases">
        <authorList>
            <person name="Alioto T."/>
            <person name="Alioto T."/>
            <person name="Gomez Garrido J."/>
        </authorList>
    </citation>
    <scope>NUCLEOTIDE SEQUENCE</scope>
</reference>
<gene>
    <name evidence="1" type="ORF">OCTVUL_1B011671</name>
</gene>
<keyword evidence="2" id="KW-1185">Reference proteome</keyword>
<sequence>MGKTSLIKIVMEDTDVFESAGITSIKSMILKNQMKWSGHIVRIVNKRTLIQLFYGEFSISVNLKRGLRAERETFIVAAKLEDKNTFSSTLYRR</sequence>
<name>A0AA36F6Z3_OCTVU</name>
<organism evidence="1 2">
    <name type="scientific">Octopus vulgaris</name>
    <name type="common">Common octopus</name>
    <dbReference type="NCBI Taxonomy" id="6645"/>
    <lineage>
        <taxon>Eukaryota</taxon>
        <taxon>Metazoa</taxon>
        <taxon>Spiralia</taxon>
        <taxon>Lophotrochozoa</taxon>
        <taxon>Mollusca</taxon>
        <taxon>Cephalopoda</taxon>
        <taxon>Coleoidea</taxon>
        <taxon>Octopodiformes</taxon>
        <taxon>Octopoda</taxon>
        <taxon>Incirrata</taxon>
        <taxon>Octopodidae</taxon>
        <taxon>Octopus</taxon>
    </lineage>
</organism>
<accession>A0AA36F6Z3</accession>